<dbReference type="Proteomes" id="UP000660047">
    <property type="component" value="Unassembled WGS sequence"/>
</dbReference>
<sequence length="397" mass="46227">MDDKNTNRTIEYYNTHADRYSEVTRNADMSDIYKRFEEHLKPGSRILDLGCGSGRDSKYFLDKGYKVVSLDASEAMCRKTQELTGKAAVHMRIEDMNYENEFDAVWACASLLHVAKSDMHKILEKAMKALRVGGVLYASWKYGKSERTRDDGRTFANYTEARVCDMVALVSGASLEDVWTSQDVRLDRIGQGHLWVNVLVKKTRVVITEKEFLNIFWKQYQIIEKDVRISSEYVDIHKSNFPTFSSRYINMFLNICSNIDSLIEIYCKMVEEDDYRKKYNIHDRLTPVLRKFPAIRLDAVRTIDTFEDIELKPFSAFVDGRIADWWNDYNLVKHARSEKNEKTGKYNFQSANQKNVLTAMAAYFIVCNRIYEEICEISATPKRLLKSKIFLYAKNGE</sequence>
<name>A0AAI9K2M4_9FIRM</name>
<dbReference type="Pfam" id="PF08241">
    <property type="entry name" value="Methyltransf_11"/>
    <property type="match status" value="1"/>
</dbReference>
<dbReference type="PANTHER" id="PTHR43861:SF1">
    <property type="entry name" value="TRANS-ACONITATE 2-METHYLTRANSFERASE"/>
    <property type="match status" value="1"/>
</dbReference>
<dbReference type="Gene3D" id="3.40.50.150">
    <property type="entry name" value="Vaccinia Virus protein VP39"/>
    <property type="match status" value="1"/>
</dbReference>
<evidence type="ECO:0000259" key="1">
    <source>
        <dbReference type="Pfam" id="PF08241"/>
    </source>
</evidence>
<evidence type="ECO:0000313" key="2">
    <source>
        <dbReference type="EMBL" id="GFO94545.1"/>
    </source>
</evidence>
<dbReference type="CDD" id="cd02440">
    <property type="entry name" value="AdoMet_MTases"/>
    <property type="match status" value="1"/>
</dbReference>
<organism evidence="2 3">
    <name type="scientific">Coprococcus eutactus</name>
    <dbReference type="NCBI Taxonomy" id="33043"/>
    <lineage>
        <taxon>Bacteria</taxon>
        <taxon>Bacillati</taxon>
        <taxon>Bacillota</taxon>
        <taxon>Clostridia</taxon>
        <taxon>Lachnospirales</taxon>
        <taxon>Lachnospiraceae</taxon>
        <taxon>Coprococcus</taxon>
    </lineage>
</organism>
<protein>
    <recommendedName>
        <fullName evidence="1">Methyltransferase type 11 domain-containing protein</fullName>
    </recommendedName>
</protein>
<evidence type="ECO:0000313" key="3">
    <source>
        <dbReference type="Proteomes" id="UP000660047"/>
    </source>
</evidence>
<gene>
    <name evidence="2" type="ORF">COEU31_15910</name>
</gene>
<dbReference type="GO" id="GO:0008757">
    <property type="term" value="F:S-adenosylmethionine-dependent methyltransferase activity"/>
    <property type="evidence" value="ECO:0007669"/>
    <property type="project" value="InterPro"/>
</dbReference>
<feature type="domain" description="Methyltransferase type 11" evidence="1">
    <location>
        <begin position="47"/>
        <end position="137"/>
    </location>
</feature>
<proteinExistence type="predicted"/>
<dbReference type="InterPro" id="IPR029063">
    <property type="entry name" value="SAM-dependent_MTases_sf"/>
</dbReference>
<comment type="caution">
    <text evidence="2">The sequence shown here is derived from an EMBL/GenBank/DDBJ whole genome shotgun (WGS) entry which is preliminary data.</text>
</comment>
<dbReference type="RefSeq" id="WP_055224170.1">
    <property type="nucleotide sequence ID" value="NZ_BLYL01000008.1"/>
</dbReference>
<dbReference type="AlphaFoldDB" id="A0AAI9K2M4"/>
<dbReference type="InterPro" id="IPR013216">
    <property type="entry name" value="Methyltransf_11"/>
</dbReference>
<reference evidence="2" key="1">
    <citation type="submission" date="2020-06" db="EMBL/GenBank/DDBJ databases">
        <title>Characterization of fructooligosaccharide metabolism and fructooligosaccharide-degrading enzymes in human commensal butyrate producers.</title>
        <authorList>
            <person name="Tanno H."/>
            <person name="Fujii T."/>
            <person name="Hirano K."/>
            <person name="Maeno S."/>
            <person name="Tonozuka T."/>
            <person name="Sakamoto M."/>
            <person name="Ohkuma M."/>
            <person name="Tochio T."/>
            <person name="Endo A."/>
        </authorList>
    </citation>
    <scope>NUCLEOTIDE SEQUENCE</scope>
    <source>
        <strain evidence="2">JCM 31265</strain>
    </source>
</reference>
<dbReference type="SUPFAM" id="SSF53335">
    <property type="entry name" value="S-adenosyl-L-methionine-dependent methyltransferases"/>
    <property type="match status" value="1"/>
</dbReference>
<accession>A0AAI9K2M4</accession>
<dbReference type="EMBL" id="BLYL01000008">
    <property type="protein sequence ID" value="GFO94545.1"/>
    <property type="molecule type" value="Genomic_DNA"/>
</dbReference>
<dbReference type="PANTHER" id="PTHR43861">
    <property type="entry name" value="TRANS-ACONITATE 2-METHYLTRANSFERASE-RELATED"/>
    <property type="match status" value="1"/>
</dbReference>